<dbReference type="GO" id="GO:0006508">
    <property type="term" value="P:proteolysis"/>
    <property type="evidence" value="ECO:0007669"/>
    <property type="project" value="UniProtKB-KW"/>
</dbReference>
<keyword evidence="4 7" id="KW-0378">Hydrolase</keyword>
<feature type="active site" description="Charge relay system" evidence="6 7">
    <location>
        <position position="277"/>
    </location>
</feature>
<sequence length="1007" mass="109333">MLPFGTSSHSSSPSFFPLLILIFTLTLGCLGSSSWDQDQLGLPPSNDRDGPFLENTYFVEFNEVGAVESISERDQHDDFLHRQLEAFLSEQHKIPFKRRFTFTDRRLILGTSLQLENPNHVKVLSEFHAVKKVHPVRKVSPGWARTSTSSSDPSPISRSNHHSLSRHRRPLSERRAVAQDTPVLKSSSKIPASTYAPLRMIGADKLHAQGYLGRGQKIAIIDSGIDYTHHALNGGKPDGTACFRGGCPITGGRSFVDESGNQVNSSNPFANCLQGWHGTFTSGLLIANAPDRNFTGIVPQAQLAMYRVFGCQPHDTADDLIMYAMQAAFQDGAEILSMSIGRTDGWHGDSPVDQLATRLSDLGMHIVISGGNLGRFGAFQAESPSNTPRVDSVGSVQNNVLQGYTARIKGKRLDKEITYFAANPLTYNETSTFPIYATSSQLDPDNDACTPLLGSVPTLTKFAVLVEQSMVSAALATTQMSLANRALRSLLPVLQSPVCRPPNQRNTVMQKDARVILSYGSAQNAIMSAAEANGKGIQLVALSHEDGIMIKAALNSGKNVSIDFSNPRPKQVVDKMFGGLASNFSQLGPSWDLHFSTLMSAPGGQAFSTLPVALGSYGVGDGTSYATPLIAGAVALYRSIKGSHESPLELRRIFTTTAVPALSDKANNIIDSVARQGAGMIDVYKAVHSQSRASPDYFALNDTKYLNGTQQLTITNIGDRRQHFTMSHVPAGTVHALDGSPGYFFRKGPLVPQNSQQAVLRFTPRKFVLAAGASRSVTVTFVPPPPDQLNLPIISGFVVAKSDQPFGSLSVPYLGVAAALNEYPVLQTQQPPGLYHSNGTLMTKDGRIFTLENGDRPELRYWFLMATQHEFTVLVHANTSYVATIPTFPQTPRAGRGCTSATLPAEDYVATVDDSYYLDRSLGQPDIVDYGTSLLTKSATDQAGKQRSIEDGDYRLLLRVLKLQGDPSQESSYQSYLSPMFRIRQKSKKTLPRAPAAVGTMKRVVVS</sequence>
<proteinExistence type="inferred from homology"/>
<dbReference type="InterPro" id="IPR015500">
    <property type="entry name" value="Peptidase_S8_subtilisin-rel"/>
</dbReference>
<evidence type="ECO:0000313" key="14">
    <source>
        <dbReference type="Proteomes" id="UP000077671"/>
    </source>
</evidence>
<dbReference type="GO" id="GO:0004252">
    <property type="term" value="F:serine-type endopeptidase activity"/>
    <property type="evidence" value="ECO:0007669"/>
    <property type="project" value="UniProtKB-UniRule"/>
</dbReference>
<dbReference type="InterPro" id="IPR036852">
    <property type="entry name" value="Peptidase_S8/S53_dom_sf"/>
</dbReference>
<name>A0A8T8TJS0_9BASI</name>
<keyword evidence="5 7" id="KW-0720">Serine protease</keyword>
<evidence type="ECO:0000259" key="12">
    <source>
        <dbReference type="Pfam" id="PF06280"/>
    </source>
</evidence>
<evidence type="ECO:0000313" key="13">
    <source>
        <dbReference type="EMBL" id="KAE8261309.1"/>
    </source>
</evidence>
<comment type="caution">
    <text evidence="13">The sequence shown here is derived from an EMBL/GenBank/DDBJ whole genome shotgun (WGS) entry which is preliminary data.</text>
</comment>
<evidence type="ECO:0000256" key="1">
    <source>
        <dbReference type="ARBA" id="ARBA00011073"/>
    </source>
</evidence>
<evidence type="ECO:0000256" key="8">
    <source>
        <dbReference type="RuleBase" id="RU003355"/>
    </source>
</evidence>
<dbReference type="Gene3D" id="3.40.50.200">
    <property type="entry name" value="Peptidase S8/S53 domain"/>
    <property type="match status" value="2"/>
</dbReference>
<feature type="domain" description="Peptidase S8/S53" evidence="11">
    <location>
        <begin position="213"/>
        <end position="668"/>
    </location>
</feature>
<evidence type="ECO:0000256" key="3">
    <source>
        <dbReference type="ARBA" id="ARBA00022729"/>
    </source>
</evidence>
<feature type="signal peptide" evidence="10">
    <location>
        <begin position="1"/>
        <end position="31"/>
    </location>
</feature>
<reference evidence="13" key="2">
    <citation type="journal article" date="2019" name="IMA Fungus">
        <title>Genome sequencing and comparison of five Tilletia species to identify candidate genes for the detection of regulated species infecting wheat.</title>
        <authorList>
            <person name="Nguyen H.D.T."/>
            <person name="Sultana T."/>
            <person name="Kesanakurti P."/>
            <person name="Hambleton S."/>
        </authorList>
    </citation>
    <scope>NUCLEOTIDE SEQUENCE</scope>
    <source>
        <strain evidence="13">DAOMC 238032</strain>
    </source>
</reference>
<dbReference type="GO" id="GO:0016020">
    <property type="term" value="C:membrane"/>
    <property type="evidence" value="ECO:0007669"/>
    <property type="project" value="InterPro"/>
</dbReference>
<protein>
    <recommendedName>
        <fullName evidence="15">Peptidase S8/S53 domain-containing protein</fullName>
    </recommendedName>
</protein>
<dbReference type="PROSITE" id="PS00136">
    <property type="entry name" value="SUBTILASE_ASP"/>
    <property type="match status" value="1"/>
</dbReference>
<evidence type="ECO:0000256" key="4">
    <source>
        <dbReference type="ARBA" id="ARBA00022801"/>
    </source>
</evidence>
<dbReference type="InterPro" id="IPR000209">
    <property type="entry name" value="Peptidase_S8/S53_dom"/>
</dbReference>
<dbReference type="AlphaFoldDB" id="A0A8T8TJS0"/>
<organism evidence="13 14">
    <name type="scientific">Tilletia caries</name>
    <name type="common">wheat bunt fungus</name>
    <dbReference type="NCBI Taxonomy" id="13290"/>
    <lineage>
        <taxon>Eukaryota</taxon>
        <taxon>Fungi</taxon>
        <taxon>Dikarya</taxon>
        <taxon>Basidiomycota</taxon>
        <taxon>Ustilaginomycotina</taxon>
        <taxon>Exobasidiomycetes</taxon>
        <taxon>Tilletiales</taxon>
        <taxon>Tilletiaceae</taxon>
        <taxon>Tilletia</taxon>
    </lineage>
</organism>
<evidence type="ECO:0000256" key="9">
    <source>
        <dbReference type="SAM" id="MobiDB-lite"/>
    </source>
</evidence>
<dbReference type="Pfam" id="PF00082">
    <property type="entry name" value="Peptidase_S8"/>
    <property type="match status" value="1"/>
</dbReference>
<dbReference type="PROSITE" id="PS51892">
    <property type="entry name" value="SUBTILASE"/>
    <property type="match status" value="1"/>
</dbReference>
<comment type="similarity">
    <text evidence="1 7 8">Belongs to the peptidase S8 family.</text>
</comment>
<dbReference type="InterPro" id="IPR010435">
    <property type="entry name" value="C5a/SBT2-like_Fn3"/>
</dbReference>
<gene>
    <name evidence="13" type="ORF">A4X03_0g3370</name>
</gene>
<feature type="domain" description="C5a peptidase/Subtilisin-like protease SBT2-like Fn3-like" evidence="12">
    <location>
        <begin position="699"/>
        <end position="814"/>
    </location>
</feature>
<accession>A0A8T8TJS0</accession>
<dbReference type="EMBL" id="LWDD02000383">
    <property type="protein sequence ID" value="KAE8261309.1"/>
    <property type="molecule type" value="Genomic_DNA"/>
</dbReference>
<dbReference type="PANTHER" id="PTHR43806">
    <property type="entry name" value="PEPTIDASE S8"/>
    <property type="match status" value="1"/>
</dbReference>
<dbReference type="Proteomes" id="UP000077671">
    <property type="component" value="Unassembled WGS sequence"/>
</dbReference>
<dbReference type="InterPro" id="IPR023827">
    <property type="entry name" value="Peptidase_S8_Asp-AS"/>
</dbReference>
<evidence type="ECO:0000256" key="5">
    <source>
        <dbReference type="ARBA" id="ARBA00022825"/>
    </source>
</evidence>
<feature type="region of interest" description="Disordered" evidence="9">
    <location>
        <begin position="140"/>
        <end position="185"/>
    </location>
</feature>
<feature type="active site" description="Charge relay system" evidence="6 7">
    <location>
        <position position="624"/>
    </location>
</feature>
<dbReference type="SUPFAM" id="SSF52743">
    <property type="entry name" value="Subtilisin-like"/>
    <property type="match status" value="1"/>
</dbReference>
<dbReference type="InterPro" id="IPR050131">
    <property type="entry name" value="Peptidase_S8_subtilisin-like"/>
</dbReference>
<reference evidence="13" key="1">
    <citation type="submission" date="2016-04" db="EMBL/GenBank/DDBJ databases">
        <authorList>
            <person name="Nguyen H.D."/>
            <person name="Kesanakurti P."/>
            <person name="Cullis J."/>
            <person name="Levesque C.A."/>
            <person name="Hambleton S."/>
        </authorList>
    </citation>
    <scope>NUCLEOTIDE SEQUENCE</scope>
    <source>
        <strain evidence="13">DAOMC 238032</strain>
    </source>
</reference>
<dbReference type="PANTHER" id="PTHR43806:SF66">
    <property type="entry name" value="SERIN ENDOPEPTIDASE"/>
    <property type="match status" value="1"/>
</dbReference>
<keyword evidence="2 7" id="KW-0645">Protease</keyword>
<feature type="compositionally biased region" description="Low complexity" evidence="9">
    <location>
        <begin position="145"/>
        <end position="158"/>
    </location>
</feature>
<dbReference type="PRINTS" id="PR00723">
    <property type="entry name" value="SUBTILISIN"/>
</dbReference>
<keyword evidence="3 10" id="KW-0732">Signal</keyword>
<evidence type="ECO:0008006" key="15">
    <source>
        <dbReference type="Google" id="ProtNLM"/>
    </source>
</evidence>
<evidence type="ECO:0000259" key="11">
    <source>
        <dbReference type="Pfam" id="PF00082"/>
    </source>
</evidence>
<dbReference type="Pfam" id="PF06280">
    <property type="entry name" value="fn3_5"/>
    <property type="match status" value="1"/>
</dbReference>
<dbReference type="InterPro" id="IPR023828">
    <property type="entry name" value="Peptidase_S8_Ser-AS"/>
</dbReference>
<feature type="active site" description="Charge relay system" evidence="6 7">
    <location>
        <position position="222"/>
    </location>
</feature>
<feature type="chain" id="PRO_5035946435" description="Peptidase S8/S53 domain-containing protein" evidence="10">
    <location>
        <begin position="32"/>
        <end position="1007"/>
    </location>
</feature>
<evidence type="ECO:0000256" key="2">
    <source>
        <dbReference type="ARBA" id="ARBA00022670"/>
    </source>
</evidence>
<dbReference type="PROSITE" id="PS00138">
    <property type="entry name" value="SUBTILASE_SER"/>
    <property type="match status" value="1"/>
</dbReference>
<feature type="compositionally biased region" description="Basic residues" evidence="9">
    <location>
        <begin position="159"/>
        <end position="169"/>
    </location>
</feature>
<evidence type="ECO:0000256" key="6">
    <source>
        <dbReference type="PIRSR" id="PIRSR615500-1"/>
    </source>
</evidence>
<evidence type="ECO:0000256" key="7">
    <source>
        <dbReference type="PROSITE-ProRule" id="PRU01240"/>
    </source>
</evidence>
<evidence type="ECO:0000256" key="10">
    <source>
        <dbReference type="SAM" id="SignalP"/>
    </source>
</evidence>
<dbReference type="GO" id="GO:0005615">
    <property type="term" value="C:extracellular space"/>
    <property type="evidence" value="ECO:0007669"/>
    <property type="project" value="TreeGrafter"/>
</dbReference>